<evidence type="ECO:0000313" key="2">
    <source>
        <dbReference type="EMBL" id="CAL59079.1"/>
    </source>
</evidence>
<keyword evidence="3" id="KW-1185">Reference proteome</keyword>
<dbReference type="AlphaFoldDB" id="A5IYH0"/>
<feature type="domain" description="YgjP-like metallopeptidase" evidence="1">
    <location>
        <begin position="87"/>
        <end position="259"/>
    </location>
</feature>
<accession>A5IYH0</accession>
<dbReference type="InterPro" id="IPR002725">
    <property type="entry name" value="YgjP-like_metallopeptidase"/>
</dbReference>
<dbReference type="CDD" id="cd07344">
    <property type="entry name" value="M48_yhfN_like"/>
    <property type="match status" value="1"/>
</dbReference>
<dbReference type="GeneID" id="93358140"/>
<organism evidence="2 3">
    <name type="scientific">Mycoplasmopsis agalactiae (strain NCTC 10123 / CIP 59.7 / PG2)</name>
    <name type="common">Mycoplasma agalactiae</name>
    <dbReference type="NCBI Taxonomy" id="347257"/>
    <lineage>
        <taxon>Bacteria</taxon>
        <taxon>Bacillati</taxon>
        <taxon>Mycoplasmatota</taxon>
        <taxon>Mycoplasmoidales</taxon>
        <taxon>Metamycoplasmataceae</taxon>
        <taxon>Mycoplasmopsis</taxon>
    </lineage>
</organism>
<dbReference type="HOGENOM" id="CLU_1085104_0_0_14"/>
<reference evidence="3" key="1">
    <citation type="journal article" date="2007" name="PLoS Genet.">
        <title>Being pathogenic, plastic, and sexual while living with a nearly minimal bacterial genome.</title>
        <authorList>
            <person name="Sirand-Pugnet P."/>
            <person name="Lartigue C."/>
            <person name="Marenda M."/>
            <person name="Jacob D."/>
            <person name="Barre A."/>
            <person name="Barbe V."/>
            <person name="Schenowitz C."/>
            <person name="Mangenot S."/>
            <person name="Couloux A."/>
            <person name="Segurens B."/>
            <person name="de Daruvar A."/>
            <person name="Blanchard A."/>
            <person name="Citti C."/>
        </authorList>
    </citation>
    <scope>NUCLEOTIDE SEQUENCE [LARGE SCALE GENOMIC DNA]</scope>
    <source>
        <strain evidence="3">PG2</strain>
    </source>
</reference>
<evidence type="ECO:0000259" key="1">
    <source>
        <dbReference type="Pfam" id="PF01863"/>
    </source>
</evidence>
<dbReference type="EMBL" id="CU179680">
    <property type="protein sequence ID" value="CAL59079.1"/>
    <property type="molecule type" value="Genomic_DNA"/>
</dbReference>
<dbReference type="Gene3D" id="3.30.2010.10">
    <property type="entry name" value="Metalloproteases ('zincins'), catalytic domain"/>
    <property type="match status" value="1"/>
</dbReference>
<proteinExistence type="predicted"/>
<dbReference type="Proteomes" id="UP000007065">
    <property type="component" value="Chromosome"/>
</dbReference>
<evidence type="ECO:0000313" key="3">
    <source>
        <dbReference type="Proteomes" id="UP000007065"/>
    </source>
</evidence>
<dbReference type="RefSeq" id="WP_011949554.1">
    <property type="nucleotide sequence ID" value="NC_009497.1"/>
</dbReference>
<protein>
    <recommendedName>
        <fullName evidence="1">YgjP-like metallopeptidase domain-containing protein</fullName>
    </recommendedName>
</protein>
<name>A5IYH0_MYCAP</name>
<dbReference type="Pfam" id="PF01863">
    <property type="entry name" value="YgjP-like"/>
    <property type="match status" value="1"/>
</dbReference>
<gene>
    <name evidence="2" type="ordered locus">MAG3810</name>
</gene>
<dbReference type="KEGG" id="maa:MAG3810"/>
<sequence length="268" mass="32021">MKTNTLIELKTVLFDSKTFTVFYKHSSKSKHFKLVLYDRENKIVLTSPIENFTIENWHNFQLDNLLFKLLNRHKNKKDKINNSSKYKQVYLSYSADNHTITLFDQLVNLEWKYHSRSSYSYNFDLEQSKLQIYCNEIVKNDNEKRKKIYIYVISRILENFVAKKQEEFVEKINKAGFALINPTFKISLKKSAWGTNIKRGKRLGKITYDVKMIAMPIRLIEAVILHELIHEFHPNHSDKFYETGSLIMYDFKLRNKEINKLIVQIVDY</sequence>
<dbReference type="STRING" id="347257.MAG3810"/>